<dbReference type="Proteomes" id="UP000051562">
    <property type="component" value="Unassembled WGS sequence"/>
</dbReference>
<dbReference type="Pfam" id="PF01738">
    <property type="entry name" value="DLH"/>
    <property type="match status" value="1"/>
</dbReference>
<evidence type="ECO:0000313" key="7">
    <source>
        <dbReference type="Proteomes" id="UP000190130"/>
    </source>
</evidence>
<dbReference type="InterPro" id="IPR029058">
    <property type="entry name" value="AB_hydrolase_fold"/>
</dbReference>
<dbReference type="InterPro" id="IPR002925">
    <property type="entry name" value="Dienelactn_hydro"/>
</dbReference>
<dbReference type="EMBL" id="FUYX01000004">
    <property type="protein sequence ID" value="SKB67236.1"/>
    <property type="molecule type" value="Genomic_DNA"/>
</dbReference>
<dbReference type="PANTHER" id="PTHR22946:SF9">
    <property type="entry name" value="POLYKETIDE TRANSFERASE AF380"/>
    <property type="match status" value="1"/>
</dbReference>
<evidence type="ECO:0000313" key="4">
    <source>
        <dbReference type="EMBL" id="KQK28404.1"/>
    </source>
</evidence>
<evidence type="ECO:0000313" key="5">
    <source>
        <dbReference type="EMBL" id="SKB67236.1"/>
    </source>
</evidence>
<protein>
    <submittedName>
        <fullName evidence="5">Dienelactone hydrolase</fullName>
    </submittedName>
</protein>
<dbReference type="EMBL" id="LMAR01000073">
    <property type="protein sequence ID" value="KQK28404.1"/>
    <property type="molecule type" value="Genomic_DNA"/>
</dbReference>
<dbReference type="GO" id="GO:0052689">
    <property type="term" value="F:carboxylic ester hydrolase activity"/>
    <property type="evidence" value="ECO:0007669"/>
    <property type="project" value="UniProtKB-ARBA"/>
</dbReference>
<keyword evidence="1 5" id="KW-0378">Hydrolase</keyword>
<feature type="domain" description="Dienelactone hydrolase" evidence="3">
    <location>
        <begin position="40"/>
        <end position="279"/>
    </location>
</feature>
<dbReference type="AlphaFoldDB" id="A0A0Q3KVE8"/>
<evidence type="ECO:0000256" key="2">
    <source>
        <dbReference type="SAM" id="SignalP"/>
    </source>
</evidence>
<name>A0A0Q3KVE8_9HYPH</name>
<dbReference type="RefSeq" id="WP_055730259.1">
    <property type="nucleotide sequence ID" value="NZ_LMAR01000073.1"/>
</dbReference>
<feature type="chain" id="PRO_5014520510" evidence="2">
    <location>
        <begin position="25"/>
        <end position="281"/>
    </location>
</feature>
<evidence type="ECO:0000256" key="1">
    <source>
        <dbReference type="ARBA" id="ARBA00022801"/>
    </source>
</evidence>
<keyword evidence="2" id="KW-0732">Signal</keyword>
<evidence type="ECO:0000313" key="6">
    <source>
        <dbReference type="Proteomes" id="UP000051562"/>
    </source>
</evidence>
<dbReference type="Proteomes" id="UP000190130">
    <property type="component" value="Unassembled WGS sequence"/>
</dbReference>
<dbReference type="InterPro" id="IPR050261">
    <property type="entry name" value="FrsA_esterase"/>
</dbReference>
<keyword evidence="6" id="KW-1185">Reference proteome</keyword>
<evidence type="ECO:0000259" key="3">
    <source>
        <dbReference type="Pfam" id="PF01738"/>
    </source>
</evidence>
<gene>
    <name evidence="4" type="ORF">ARD30_21930</name>
    <name evidence="5" type="ORF">SAMN05660750_01766</name>
</gene>
<organism evidence="4 6">
    <name type="scientific">Bosea thiooxidans</name>
    <dbReference type="NCBI Taxonomy" id="53254"/>
    <lineage>
        <taxon>Bacteria</taxon>
        <taxon>Pseudomonadati</taxon>
        <taxon>Pseudomonadota</taxon>
        <taxon>Alphaproteobacteria</taxon>
        <taxon>Hyphomicrobiales</taxon>
        <taxon>Boseaceae</taxon>
        <taxon>Bosea</taxon>
    </lineage>
</organism>
<feature type="signal peptide" evidence="2">
    <location>
        <begin position="1"/>
        <end position="24"/>
    </location>
</feature>
<accession>A0A0Q3KVE8</accession>
<dbReference type="PANTHER" id="PTHR22946">
    <property type="entry name" value="DIENELACTONE HYDROLASE DOMAIN-CONTAINING PROTEIN-RELATED"/>
    <property type="match status" value="1"/>
</dbReference>
<dbReference type="Gene3D" id="3.40.50.1820">
    <property type="entry name" value="alpha/beta hydrolase"/>
    <property type="match status" value="1"/>
</dbReference>
<reference evidence="5 7" key="2">
    <citation type="submission" date="2017-02" db="EMBL/GenBank/DDBJ databases">
        <authorList>
            <person name="Peterson S.W."/>
        </authorList>
    </citation>
    <scope>NUCLEOTIDE SEQUENCE [LARGE SCALE GENOMIC DNA]</scope>
    <source>
        <strain evidence="5 7">DSM 9653</strain>
    </source>
</reference>
<reference evidence="4 6" key="1">
    <citation type="submission" date="2015-10" db="EMBL/GenBank/DDBJ databases">
        <title>Draft genome of Bosea thiooxidans.</title>
        <authorList>
            <person name="Wang X."/>
        </authorList>
    </citation>
    <scope>NUCLEOTIDE SEQUENCE [LARGE SCALE GENOMIC DNA]</scope>
    <source>
        <strain evidence="4 6">CGMCC 9174</strain>
    </source>
</reference>
<sequence>MSSLQRLMACAMSLLSLTASVALAGGYQHVSIPAGENRLGGVFYRPAGPGPFPAVIALHGCGGLWREQGMLSMRHADWGERLAAAGFAVLMPDSYGSRGLGSQCGVKDLTVRAGRERVADAAAARTWLQQRGDIRPDMVSLIGWSGGGSTVLSAIRKERAPADGRPDFKRAVAFYPACRVQSESASFSTRLPLLILMGDADDWTPAAPCSYLAKAAQARGEQVGIVLYPGVLHDFDHPRLEVKERENIAYSASGTGKVTVGTNMAAREDALKRVNAFLGAP</sequence>
<proteinExistence type="predicted"/>
<dbReference type="SUPFAM" id="SSF53474">
    <property type="entry name" value="alpha/beta-Hydrolases"/>
    <property type="match status" value="1"/>
</dbReference>
<dbReference type="STRING" id="53254.SAMN05660750_01766"/>